<evidence type="ECO:0000313" key="3">
    <source>
        <dbReference type="Proteomes" id="UP000798488"/>
    </source>
</evidence>
<dbReference type="EMBL" id="LSRS01000001">
    <property type="protein sequence ID" value="KAF1086382.1"/>
    <property type="molecule type" value="Genomic_DNA"/>
</dbReference>
<dbReference type="SUPFAM" id="SSF81301">
    <property type="entry name" value="Nucleotidyltransferase"/>
    <property type="match status" value="1"/>
</dbReference>
<dbReference type="AlphaFoldDB" id="A0A9D3AYS7"/>
<dbReference type="CDD" id="cd05403">
    <property type="entry name" value="NT_KNTase_like"/>
    <property type="match status" value="1"/>
</dbReference>
<dbReference type="Gene3D" id="3.30.460.10">
    <property type="entry name" value="Beta Polymerase, domain 2"/>
    <property type="match status" value="1"/>
</dbReference>
<proteinExistence type="predicted"/>
<keyword evidence="3" id="KW-1185">Reference proteome</keyword>
<dbReference type="OrthoDB" id="1808113at2"/>
<dbReference type="InterPro" id="IPR041633">
    <property type="entry name" value="Polbeta"/>
</dbReference>
<comment type="caution">
    <text evidence="2">The sequence shown here is derived from an EMBL/GenBank/DDBJ whole genome shotgun (WGS) entry which is preliminary data.</text>
</comment>
<accession>A0A9D3AYS7</accession>
<dbReference type="Proteomes" id="UP000798488">
    <property type="component" value="Unassembled WGS sequence"/>
</dbReference>
<feature type="domain" description="Polymerase beta nucleotidyltransferase" evidence="1">
    <location>
        <begin position="32"/>
        <end position="101"/>
    </location>
</feature>
<name>A0A9D3AYS7_9FIRM</name>
<reference evidence="2" key="1">
    <citation type="submission" date="2016-02" db="EMBL/GenBank/DDBJ databases">
        <title>Draft Genome Sequence of Sporotomaculum syntrophicum Strain FB, a Syntrophic Benzoate Degrader.</title>
        <authorList>
            <person name="Nobu M.K."/>
            <person name="Narihiro T."/>
            <person name="Qiu Y.-L."/>
            <person name="Ohashi A."/>
            <person name="Liu W.-T."/>
            <person name="Yuji S."/>
        </authorList>
    </citation>
    <scope>NUCLEOTIDE SEQUENCE</scope>
    <source>
        <strain evidence="2">FB</strain>
    </source>
</reference>
<sequence>MATVVWYKARYQKAITLAYKAAEHLKQNYQCQVFLFGSLLEKEKFMEHSDIDIAIANLDSEINFWRVYAEVMNILHPFDFDLIELERIDPEVREYILQKGLEL</sequence>
<dbReference type="InterPro" id="IPR043519">
    <property type="entry name" value="NT_sf"/>
</dbReference>
<evidence type="ECO:0000259" key="1">
    <source>
        <dbReference type="Pfam" id="PF18765"/>
    </source>
</evidence>
<organism evidence="2 3">
    <name type="scientific">Sporotomaculum syntrophicum</name>
    <dbReference type="NCBI Taxonomy" id="182264"/>
    <lineage>
        <taxon>Bacteria</taxon>
        <taxon>Bacillati</taxon>
        <taxon>Bacillota</taxon>
        <taxon>Clostridia</taxon>
        <taxon>Eubacteriales</taxon>
        <taxon>Desulfallaceae</taxon>
        <taxon>Sporotomaculum</taxon>
    </lineage>
</organism>
<protein>
    <recommendedName>
        <fullName evidence="1">Polymerase beta nucleotidyltransferase domain-containing protein</fullName>
    </recommendedName>
</protein>
<evidence type="ECO:0000313" key="2">
    <source>
        <dbReference type="EMBL" id="KAF1086382.1"/>
    </source>
</evidence>
<dbReference type="RefSeq" id="WP_161820547.1">
    <property type="nucleotide sequence ID" value="NZ_LSRS01000001.1"/>
</dbReference>
<dbReference type="Pfam" id="PF18765">
    <property type="entry name" value="Polbeta"/>
    <property type="match status" value="1"/>
</dbReference>
<gene>
    <name evidence="2" type="ORF">SPSYN_00100</name>
</gene>